<evidence type="ECO:0000313" key="5">
    <source>
        <dbReference type="Proteomes" id="UP000229757"/>
    </source>
</evidence>
<dbReference type="EMBL" id="CP011797">
    <property type="protein sequence ID" value="ATX76904.1"/>
    <property type="molecule type" value="Genomic_DNA"/>
</dbReference>
<dbReference type="PANTHER" id="PTHR35147">
    <property type="entry name" value="CHEMORECEPTOR GLUTAMINE DEAMIDASE CHED-RELATED"/>
    <property type="match status" value="1"/>
</dbReference>
<dbReference type="AlphaFoldDB" id="A0A2K8KUB7"/>
<dbReference type="EC" id="3.5.1.44" evidence="3"/>
<organism evidence="4 5">
    <name type="scientific">Reinekea forsetii</name>
    <dbReference type="NCBI Taxonomy" id="1336806"/>
    <lineage>
        <taxon>Bacteria</taxon>
        <taxon>Pseudomonadati</taxon>
        <taxon>Pseudomonadota</taxon>
        <taxon>Gammaproteobacteria</taxon>
        <taxon>Oceanospirillales</taxon>
        <taxon>Saccharospirillaceae</taxon>
        <taxon>Reinekea</taxon>
    </lineage>
</organism>
<dbReference type="Pfam" id="PF03975">
    <property type="entry name" value="CheD"/>
    <property type="match status" value="1"/>
</dbReference>
<evidence type="ECO:0000256" key="2">
    <source>
        <dbReference type="ARBA" id="ARBA00022801"/>
    </source>
</evidence>
<name>A0A2K8KUB7_9GAMM</name>
<dbReference type="OrthoDB" id="9807202at2"/>
<protein>
    <recommendedName>
        <fullName evidence="3">Probable chemoreceptor glutamine deamidase CheD</fullName>
        <ecNumber evidence="3">3.5.1.44</ecNumber>
    </recommendedName>
</protein>
<reference evidence="4 5" key="1">
    <citation type="journal article" date="2017" name="Environ. Microbiol.">
        <title>Genomic and physiological analyses of 'Reinekea forsetii' reveal a versatile opportunistic lifestyle during spring algae blooms.</title>
        <authorList>
            <person name="Avci B."/>
            <person name="Hahnke R.L."/>
            <person name="Chafee M."/>
            <person name="Fischer T."/>
            <person name="Gruber-Vodicka H."/>
            <person name="Tegetmeyer H.E."/>
            <person name="Harder J."/>
            <person name="Fuchs B.M."/>
            <person name="Amann R.I."/>
            <person name="Teeling H."/>
        </authorList>
    </citation>
    <scope>NUCLEOTIDE SEQUENCE [LARGE SCALE GENOMIC DNA]</scope>
    <source>
        <strain evidence="4 5">Hel1_31_D35</strain>
    </source>
</reference>
<proteinExistence type="inferred from homology"/>
<keyword evidence="5" id="KW-1185">Reference proteome</keyword>
<keyword evidence="1 3" id="KW-0145">Chemotaxis</keyword>
<sequence>MQGFDLNSFDLNNNHLAPNRYFDRHFDQDAVKILPGEYFATRDNTLIVTVLGSCVSVCLSDAKLKIGGMNHFLLPNDSSANQDILGDSARYGGYAMEILINHMLKLGARRSSLVAKIFGGGNVLRGITATQVGQRNASFIQAYLKTERIAILASDLLENYPRKVYFFPATGKVFVRKLKALHNSTILDRESAYRLRIRNTPIMGDIELFGD</sequence>
<dbReference type="GO" id="GO:0050568">
    <property type="term" value="F:protein-glutamine glutaminase activity"/>
    <property type="evidence" value="ECO:0007669"/>
    <property type="project" value="UniProtKB-UniRule"/>
</dbReference>
<accession>A0A2K8KUB7</accession>
<evidence type="ECO:0000313" key="4">
    <source>
        <dbReference type="EMBL" id="ATX76904.1"/>
    </source>
</evidence>
<dbReference type="KEGG" id="rfo:REIFOR_01766"/>
<dbReference type="NCBIfam" id="NF010013">
    <property type="entry name" value="PRK13487.1"/>
    <property type="match status" value="1"/>
</dbReference>
<gene>
    <name evidence="3 4" type="primary">cheD</name>
    <name evidence="4" type="ORF">REIFOR_01766</name>
</gene>
<comment type="function">
    <text evidence="3">Probably deamidates glutamine residues to glutamate on methyl-accepting chemotaxis receptors (MCPs), playing an important role in chemotaxis.</text>
</comment>
<dbReference type="InterPro" id="IPR011324">
    <property type="entry name" value="Cytotoxic_necrot_fac-like_cat"/>
</dbReference>
<dbReference type="SUPFAM" id="SSF64438">
    <property type="entry name" value="CNF1/YfiH-like putative cysteine hydrolases"/>
    <property type="match status" value="1"/>
</dbReference>
<dbReference type="HAMAP" id="MF_01440">
    <property type="entry name" value="CheD"/>
    <property type="match status" value="1"/>
</dbReference>
<comment type="catalytic activity">
    <reaction evidence="3">
        <text>L-glutaminyl-[protein] + H2O = L-glutamyl-[protein] + NH4(+)</text>
        <dbReference type="Rhea" id="RHEA:16441"/>
        <dbReference type="Rhea" id="RHEA-COMP:10207"/>
        <dbReference type="Rhea" id="RHEA-COMP:10208"/>
        <dbReference type="ChEBI" id="CHEBI:15377"/>
        <dbReference type="ChEBI" id="CHEBI:28938"/>
        <dbReference type="ChEBI" id="CHEBI:29973"/>
        <dbReference type="ChEBI" id="CHEBI:30011"/>
        <dbReference type="EC" id="3.5.1.44"/>
    </reaction>
</comment>
<dbReference type="InterPro" id="IPR038592">
    <property type="entry name" value="CheD-like_sf"/>
</dbReference>
<dbReference type="PANTHER" id="PTHR35147:SF2">
    <property type="entry name" value="CHEMORECEPTOR GLUTAMINE DEAMIDASE CHED-RELATED"/>
    <property type="match status" value="1"/>
</dbReference>
<dbReference type="Gene3D" id="3.30.1330.200">
    <property type="match status" value="1"/>
</dbReference>
<evidence type="ECO:0000256" key="1">
    <source>
        <dbReference type="ARBA" id="ARBA00022500"/>
    </source>
</evidence>
<dbReference type="Proteomes" id="UP000229757">
    <property type="component" value="Chromosome"/>
</dbReference>
<evidence type="ECO:0000256" key="3">
    <source>
        <dbReference type="HAMAP-Rule" id="MF_01440"/>
    </source>
</evidence>
<dbReference type="GO" id="GO:0006935">
    <property type="term" value="P:chemotaxis"/>
    <property type="evidence" value="ECO:0007669"/>
    <property type="project" value="UniProtKB-UniRule"/>
</dbReference>
<keyword evidence="2 3" id="KW-0378">Hydrolase</keyword>
<dbReference type="CDD" id="cd16352">
    <property type="entry name" value="CheD"/>
    <property type="match status" value="1"/>
</dbReference>
<comment type="similarity">
    <text evidence="3">Belongs to the CheD family.</text>
</comment>
<dbReference type="InterPro" id="IPR005659">
    <property type="entry name" value="Chemorcpt_Glu_NH3ase_CheD"/>
</dbReference>
<dbReference type="RefSeq" id="WP_100257210.1">
    <property type="nucleotide sequence ID" value="NZ_CP011797.1"/>
</dbReference>